<dbReference type="AlphaFoldDB" id="A0A0B6XZC5"/>
<name>A0A0B6XZC5_9EUPU</name>
<feature type="non-terminal residue" evidence="2">
    <location>
        <position position="1"/>
    </location>
</feature>
<feature type="compositionally biased region" description="Polar residues" evidence="1">
    <location>
        <begin position="95"/>
        <end position="104"/>
    </location>
</feature>
<proteinExistence type="predicted"/>
<accession>A0A0B6XZC5</accession>
<protein>
    <submittedName>
        <fullName evidence="2">Uncharacterized protein</fullName>
    </submittedName>
</protein>
<organism evidence="2">
    <name type="scientific">Arion vulgaris</name>
    <dbReference type="NCBI Taxonomy" id="1028688"/>
    <lineage>
        <taxon>Eukaryota</taxon>
        <taxon>Metazoa</taxon>
        <taxon>Spiralia</taxon>
        <taxon>Lophotrochozoa</taxon>
        <taxon>Mollusca</taxon>
        <taxon>Gastropoda</taxon>
        <taxon>Heterobranchia</taxon>
        <taxon>Euthyneura</taxon>
        <taxon>Panpulmonata</taxon>
        <taxon>Eupulmonata</taxon>
        <taxon>Stylommatophora</taxon>
        <taxon>Helicina</taxon>
        <taxon>Arionoidea</taxon>
        <taxon>Arionidae</taxon>
        <taxon>Arion</taxon>
    </lineage>
</organism>
<feature type="region of interest" description="Disordered" evidence="1">
    <location>
        <begin position="40"/>
        <end position="122"/>
    </location>
</feature>
<feature type="compositionally biased region" description="Polar residues" evidence="1">
    <location>
        <begin position="113"/>
        <end position="122"/>
    </location>
</feature>
<sequence>DSFTIWLHGLLLKLQTIKNDSDTSVDKQVKAERLAAIKEKRKGKKLQKGDQIGKNNNKVDNKDKKKNDTHHCVDGVITKRQVTSYENDRNDTTEETQPGSGNSEDIQHRTDSNETANKNTDLNYLSKEKQIYATSKNIEENVNDQTSFSY</sequence>
<dbReference type="EMBL" id="HACG01002537">
    <property type="protein sequence ID" value="CEK49402.1"/>
    <property type="molecule type" value="Transcribed_RNA"/>
</dbReference>
<gene>
    <name evidence="2" type="primary">ORF7597</name>
</gene>
<feature type="compositionally biased region" description="Basic and acidic residues" evidence="1">
    <location>
        <begin position="57"/>
        <end position="73"/>
    </location>
</feature>
<reference evidence="2" key="1">
    <citation type="submission" date="2014-12" db="EMBL/GenBank/DDBJ databases">
        <title>Insight into the proteome of Arion vulgaris.</title>
        <authorList>
            <person name="Aradska J."/>
            <person name="Bulat T."/>
            <person name="Smidak R."/>
            <person name="Sarate P."/>
            <person name="Gangsoo J."/>
            <person name="Sialana F."/>
            <person name="Bilban M."/>
            <person name="Lubec G."/>
        </authorList>
    </citation>
    <scope>NUCLEOTIDE SEQUENCE</scope>
    <source>
        <tissue evidence="2">Skin</tissue>
    </source>
</reference>
<evidence type="ECO:0000256" key="1">
    <source>
        <dbReference type="SAM" id="MobiDB-lite"/>
    </source>
</evidence>
<evidence type="ECO:0000313" key="2">
    <source>
        <dbReference type="EMBL" id="CEK49402.1"/>
    </source>
</evidence>